<sequence length="100" mass="11732">MARHVKYVDFELQVVQINFGYTIVDANCLQILGDKPLLAISFYDATFSHFAVANTYDFDSQGLFYFGHLFFGWFSIYNERNRRGEFQEYALSVNRCCHGY</sequence>
<dbReference type="AlphaFoldDB" id="A0A3M7RT26"/>
<name>A0A3M7RT26_BRAPC</name>
<keyword evidence="2" id="KW-1185">Reference proteome</keyword>
<evidence type="ECO:0000313" key="2">
    <source>
        <dbReference type="Proteomes" id="UP000276133"/>
    </source>
</evidence>
<organism evidence="1 2">
    <name type="scientific">Brachionus plicatilis</name>
    <name type="common">Marine rotifer</name>
    <name type="synonym">Brachionus muelleri</name>
    <dbReference type="NCBI Taxonomy" id="10195"/>
    <lineage>
        <taxon>Eukaryota</taxon>
        <taxon>Metazoa</taxon>
        <taxon>Spiralia</taxon>
        <taxon>Gnathifera</taxon>
        <taxon>Rotifera</taxon>
        <taxon>Eurotatoria</taxon>
        <taxon>Monogononta</taxon>
        <taxon>Pseudotrocha</taxon>
        <taxon>Ploima</taxon>
        <taxon>Brachionidae</taxon>
        <taxon>Brachionus</taxon>
    </lineage>
</organism>
<accession>A0A3M7RT26</accession>
<protein>
    <submittedName>
        <fullName evidence="1">Uncharacterized protein</fullName>
    </submittedName>
</protein>
<evidence type="ECO:0000313" key="1">
    <source>
        <dbReference type="EMBL" id="RNA26488.1"/>
    </source>
</evidence>
<comment type="caution">
    <text evidence="1">The sequence shown here is derived from an EMBL/GenBank/DDBJ whole genome shotgun (WGS) entry which is preliminary data.</text>
</comment>
<reference evidence="1 2" key="1">
    <citation type="journal article" date="2018" name="Sci. Rep.">
        <title>Genomic signatures of local adaptation to the degree of environmental predictability in rotifers.</title>
        <authorList>
            <person name="Franch-Gras L."/>
            <person name="Hahn C."/>
            <person name="Garcia-Roger E.M."/>
            <person name="Carmona M.J."/>
            <person name="Serra M."/>
            <person name="Gomez A."/>
        </authorList>
    </citation>
    <scope>NUCLEOTIDE SEQUENCE [LARGE SCALE GENOMIC DNA]</scope>
    <source>
        <strain evidence="1">HYR1</strain>
    </source>
</reference>
<gene>
    <name evidence="1" type="ORF">BpHYR1_052944</name>
</gene>
<dbReference type="EMBL" id="REGN01002736">
    <property type="protein sequence ID" value="RNA26488.1"/>
    <property type="molecule type" value="Genomic_DNA"/>
</dbReference>
<dbReference type="Proteomes" id="UP000276133">
    <property type="component" value="Unassembled WGS sequence"/>
</dbReference>
<proteinExistence type="predicted"/>